<dbReference type="PANTHER" id="PTHR45968">
    <property type="entry name" value="OSJNBA0019K04.7 PROTEIN"/>
    <property type="match status" value="1"/>
</dbReference>
<dbReference type="InterPro" id="IPR051871">
    <property type="entry name" value="GMC_Oxidoreductase-Related"/>
</dbReference>
<evidence type="ECO:0000256" key="1">
    <source>
        <dbReference type="ARBA" id="ARBA00022729"/>
    </source>
</evidence>
<feature type="signal peptide" evidence="3">
    <location>
        <begin position="1"/>
        <end position="29"/>
    </location>
</feature>
<dbReference type="PROSITE" id="PS00624">
    <property type="entry name" value="GMC_OXRED_2"/>
    <property type="match status" value="1"/>
</dbReference>
<dbReference type="SUPFAM" id="SSF51905">
    <property type="entry name" value="FAD/NAD(P)-binding domain"/>
    <property type="match status" value="1"/>
</dbReference>
<feature type="domain" description="Glucose-methanol-choline oxidoreductase N-terminal" evidence="4">
    <location>
        <begin position="296"/>
        <end position="310"/>
    </location>
</feature>
<evidence type="ECO:0000256" key="3">
    <source>
        <dbReference type="SAM" id="SignalP"/>
    </source>
</evidence>
<sequence>MAKKRFPSTFVPTLLFLLLLLLLLPRGEAPPIEGPRATPPSPSTPGPSRWSPTTTTSSSAAAPQGAPSPPPSPRAAAAFSSSSAAAPLRVPLPRLPGGLPPHPRRHRRPRLPRPPLLLRGRRRPQRPRPRPRRQQRHQRRLLQPRPPSWFSLPRGPSWNMALVNDSYHWVERAITFRPVLRSWQSAVRDGLLEANVTPYNGFTVHHLAGTKIGATTFDSSGRRHSAADLLAFSNPDRIRVALRATVDRVLLNPVPPGSRRRNQQSSAAIGVLYRDRLGRHHHAMVRPGGEVILCAGALGSPQLLLLSGVGPRPYLSSWGIPVAANLPDVGQHVYDNPRNGISIIPRSPSTIPLSRGLDEVVGIPTGEDKDAADASFLEAASNIVPFFSPPRSVFLHNPSSPLYVTVATLMEKVPGPASVGSLRLASLDARDNPIVRFNYFSNPEDLDRCVVGLRRVGDVLESRSMQEFRSVVGWLPWRGRGDFRYVGPALPANRSDRAAMEEFCRRTVATIWHYHGGCVAGKVVDGDYRVIGVGALRVVDGSTFAVSPGTNPQATLMMMGRYVGRKMLAERKEKSHRRRAPWPPRRHM</sequence>
<dbReference type="GO" id="GO:0050660">
    <property type="term" value="F:flavin adenine dinucleotide binding"/>
    <property type="evidence" value="ECO:0007669"/>
    <property type="project" value="InterPro"/>
</dbReference>
<dbReference type="GO" id="GO:0016614">
    <property type="term" value="F:oxidoreductase activity, acting on CH-OH group of donors"/>
    <property type="evidence" value="ECO:0007669"/>
    <property type="project" value="InterPro"/>
</dbReference>
<protein>
    <recommendedName>
        <fullName evidence="4">Glucose-methanol-choline oxidoreductase N-terminal domain-containing protein</fullName>
    </recommendedName>
</protein>
<organism evidence="5">
    <name type="scientific">Ananas comosus var. bracteatus</name>
    <name type="common">red pineapple</name>
    <dbReference type="NCBI Taxonomy" id="296719"/>
    <lineage>
        <taxon>Eukaryota</taxon>
        <taxon>Viridiplantae</taxon>
        <taxon>Streptophyta</taxon>
        <taxon>Embryophyta</taxon>
        <taxon>Tracheophyta</taxon>
        <taxon>Spermatophyta</taxon>
        <taxon>Magnoliopsida</taxon>
        <taxon>Liliopsida</taxon>
        <taxon>Poales</taxon>
        <taxon>Bromeliaceae</taxon>
        <taxon>Bromelioideae</taxon>
        <taxon>Ananas</taxon>
    </lineage>
</organism>
<dbReference type="Pfam" id="PF05199">
    <property type="entry name" value="GMC_oxred_C"/>
    <property type="match status" value="1"/>
</dbReference>
<reference evidence="5" key="1">
    <citation type="submission" date="2020-07" db="EMBL/GenBank/DDBJ databases">
        <authorList>
            <person name="Lin J."/>
        </authorList>
    </citation>
    <scope>NUCLEOTIDE SEQUENCE</scope>
</reference>
<feature type="region of interest" description="Disordered" evidence="2">
    <location>
        <begin position="31"/>
        <end position="148"/>
    </location>
</feature>
<feature type="compositionally biased region" description="Low complexity" evidence="2">
    <location>
        <begin position="46"/>
        <end position="65"/>
    </location>
</feature>
<dbReference type="SUPFAM" id="SSF54373">
    <property type="entry name" value="FAD-linked reductases, C-terminal domain"/>
    <property type="match status" value="1"/>
</dbReference>
<evidence type="ECO:0000259" key="4">
    <source>
        <dbReference type="PROSITE" id="PS00624"/>
    </source>
</evidence>
<name>A0A6V7QRQ9_ANACO</name>
<feature type="chain" id="PRO_5027802098" description="Glucose-methanol-choline oxidoreductase N-terminal domain-containing protein" evidence="3">
    <location>
        <begin position="30"/>
        <end position="588"/>
    </location>
</feature>
<dbReference type="InterPro" id="IPR007867">
    <property type="entry name" value="GMC_OxRtase_C"/>
</dbReference>
<dbReference type="EMBL" id="CAJEUB010000007">
    <property type="protein sequence ID" value="CAD1845874.1"/>
    <property type="molecule type" value="Genomic_DNA"/>
</dbReference>
<dbReference type="Gene3D" id="3.50.50.60">
    <property type="entry name" value="FAD/NAD(P)-binding domain"/>
    <property type="match status" value="1"/>
</dbReference>
<dbReference type="Pfam" id="PF00732">
    <property type="entry name" value="GMC_oxred_N"/>
    <property type="match status" value="1"/>
</dbReference>
<dbReference type="Gene3D" id="3.30.410.40">
    <property type="match status" value="1"/>
</dbReference>
<feature type="compositionally biased region" description="Basic residues" evidence="2">
    <location>
        <begin position="119"/>
        <end position="142"/>
    </location>
</feature>
<keyword evidence="1 3" id="KW-0732">Signal</keyword>
<dbReference type="InterPro" id="IPR036188">
    <property type="entry name" value="FAD/NAD-bd_sf"/>
</dbReference>
<dbReference type="InterPro" id="IPR000172">
    <property type="entry name" value="GMC_OxRdtase_N"/>
</dbReference>
<dbReference type="AlphaFoldDB" id="A0A6V7QRQ9"/>
<feature type="compositionally biased region" description="Basic residues" evidence="2">
    <location>
        <begin position="102"/>
        <end position="111"/>
    </location>
</feature>
<evidence type="ECO:0000256" key="2">
    <source>
        <dbReference type="SAM" id="MobiDB-lite"/>
    </source>
</evidence>
<dbReference type="PANTHER" id="PTHR45968:SF2">
    <property type="entry name" value="(R)-MANDELONITRILE LYASE-LIKE"/>
    <property type="match status" value="1"/>
</dbReference>
<proteinExistence type="predicted"/>
<evidence type="ECO:0000313" key="5">
    <source>
        <dbReference type="EMBL" id="CAD1845874.1"/>
    </source>
</evidence>
<feature type="compositionally biased region" description="Low complexity" evidence="2">
    <location>
        <begin position="74"/>
        <end position="97"/>
    </location>
</feature>
<accession>A0A6V7QRQ9</accession>
<gene>
    <name evidence="5" type="ORF">CB5_LOCUS29085</name>
</gene>